<proteinExistence type="inferred from homology"/>
<dbReference type="UniPathway" id="UPA00164"/>
<evidence type="ECO:0000256" key="1">
    <source>
        <dbReference type="ARBA" id="ARBA00001478"/>
    </source>
</evidence>
<evidence type="ECO:0000256" key="6">
    <source>
        <dbReference type="ARBA" id="ARBA00022679"/>
    </source>
</evidence>
<dbReference type="NCBIfam" id="NF001899">
    <property type="entry name" value="PRK00654.1-2"/>
    <property type="match status" value="1"/>
</dbReference>
<dbReference type="HAMAP" id="MF_00484">
    <property type="entry name" value="Glycogen_synth"/>
    <property type="match status" value="1"/>
</dbReference>
<evidence type="ECO:0000256" key="4">
    <source>
        <dbReference type="ARBA" id="ARBA00010281"/>
    </source>
</evidence>
<comment type="catalytic activity">
    <reaction evidence="1 8">
        <text>[(1-&gt;4)-alpha-D-glucosyl](n) + ADP-alpha-D-glucose = [(1-&gt;4)-alpha-D-glucosyl](n+1) + ADP + H(+)</text>
        <dbReference type="Rhea" id="RHEA:18189"/>
        <dbReference type="Rhea" id="RHEA-COMP:9584"/>
        <dbReference type="Rhea" id="RHEA-COMP:9587"/>
        <dbReference type="ChEBI" id="CHEBI:15378"/>
        <dbReference type="ChEBI" id="CHEBI:15444"/>
        <dbReference type="ChEBI" id="CHEBI:57498"/>
        <dbReference type="ChEBI" id="CHEBI:456216"/>
        <dbReference type="EC" id="2.4.1.21"/>
    </reaction>
</comment>
<feature type="binding site" evidence="8">
    <location>
        <position position="20"/>
    </location>
    <ligand>
        <name>ADP-alpha-D-glucose</name>
        <dbReference type="ChEBI" id="CHEBI:57498"/>
    </ligand>
</feature>
<dbReference type="InterPro" id="IPR013534">
    <property type="entry name" value="Starch_synth_cat_dom"/>
</dbReference>
<keyword evidence="6 8" id="KW-0808">Transferase</keyword>
<keyword evidence="7 8" id="KW-0320">Glycogen biosynthesis</keyword>
<evidence type="ECO:0000256" key="7">
    <source>
        <dbReference type="ARBA" id="ARBA00023056"/>
    </source>
</evidence>
<dbReference type="EC" id="2.4.1.21" evidence="8"/>
<comment type="caution">
    <text evidence="11">The sequence shown here is derived from an EMBL/GenBank/DDBJ whole genome shotgun (WGS) entry which is preliminary data.</text>
</comment>
<evidence type="ECO:0000256" key="5">
    <source>
        <dbReference type="ARBA" id="ARBA00022676"/>
    </source>
</evidence>
<accession>Q2CIS9</accession>
<dbReference type="eggNOG" id="COG0297">
    <property type="taxonomic scope" value="Bacteria"/>
</dbReference>
<dbReference type="NCBIfam" id="TIGR02095">
    <property type="entry name" value="glgA"/>
    <property type="match status" value="1"/>
</dbReference>
<evidence type="ECO:0000313" key="11">
    <source>
        <dbReference type="EMBL" id="EAR52510.1"/>
    </source>
</evidence>
<gene>
    <name evidence="8" type="primary">glgA</name>
    <name evidence="11" type="ORF">OG2516_05363</name>
</gene>
<dbReference type="Pfam" id="PF08323">
    <property type="entry name" value="Glyco_transf_5"/>
    <property type="match status" value="1"/>
</dbReference>
<dbReference type="SUPFAM" id="SSF53756">
    <property type="entry name" value="UDP-Glycosyltransferase/glycogen phosphorylase"/>
    <property type="match status" value="1"/>
</dbReference>
<keyword evidence="12" id="KW-1185">Reference proteome</keyword>
<dbReference type="HOGENOM" id="CLU_009583_18_4_5"/>
<protein>
    <recommendedName>
        <fullName evidence="8">Glycogen synthase</fullName>
        <ecNumber evidence="8">2.4.1.21</ecNumber>
    </recommendedName>
    <alternativeName>
        <fullName evidence="8">Starch [bacterial glycogen] synthase</fullName>
    </alternativeName>
</protein>
<dbReference type="GO" id="GO:0005829">
    <property type="term" value="C:cytosol"/>
    <property type="evidence" value="ECO:0007669"/>
    <property type="project" value="TreeGrafter"/>
</dbReference>
<name>Q2CIS9_OCEGH</name>
<feature type="domain" description="Starch synthase catalytic" evidence="10">
    <location>
        <begin position="7"/>
        <end position="237"/>
    </location>
</feature>
<evidence type="ECO:0000259" key="10">
    <source>
        <dbReference type="Pfam" id="PF08323"/>
    </source>
</evidence>
<dbReference type="EMBL" id="AAOT01000003">
    <property type="protein sequence ID" value="EAR52510.1"/>
    <property type="molecule type" value="Genomic_DNA"/>
</dbReference>
<dbReference type="Proteomes" id="UP000003635">
    <property type="component" value="Unassembled WGS sequence"/>
</dbReference>
<comment type="pathway">
    <text evidence="3 8">Glycan biosynthesis; glycogen biosynthesis.</text>
</comment>
<dbReference type="InterPro" id="IPR011835">
    <property type="entry name" value="GS/SS"/>
</dbReference>
<dbReference type="GO" id="GO:0004373">
    <property type="term" value="F:alpha-1,4-glucan glucosyltransferase (UDP-glucose donor) activity"/>
    <property type="evidence" value="ECO:0007669"/>
    <property type="project" value="InterPro"/>
</dbReference>
<evidence type="ECO:0000256" key="3">
    <source>
        <dbReference type="ARBA" id="ARBA00004964"/>
    </source>
</evidence>
<evidence type="ECO:0000256" key="2">
    <source>
        <dbReference type="ARBA" id="ARBA00002764"/>
    </source>
</evidence>
<sequence>MEGGAVKVLSVASECAPLVKTGGLADVAGALPGALAPLGVKMRTLLPGYPAVMGALGAPEVVADVGDALGTPARLMAATVAGLDLLVLDAPHFFARDGSIYLGPDGRDWSDNPERYAALCWIASELAQGRIGPWRPDLVHCHDWQAGLAPYYLRGSGVPTVMTVHNIAFHGLAPAARMAELRLDPIDYSPEGYEFFGRISALKAGLVWARKLTTVSPTYAVELMSPEFGMALDGVMRARRADLSGILNGIDTDTWNPATDPEIRGYKSASGKKHNRAALREELGLPEADGPLCVVVSRLTEQKGLDLLLAALPALLARGGQLALLGSGDGHLENAFQAAAAQDGVAVRIGYDEALAHRLIAGGDAILVPSRFEPCGLTQLYGLRYGTLPLVALTGGLADTIINASPAALARGVATGVQFHPVTAESLATALDRLCDLWEQPKVWAKLQKNAMSHPVGWENSALAYSALYEGLIA</sequence>
<dbReference type="AlphaFoldDB" id="Q2CIS9"/>
<dbReference type="GO" id="GO:0005978">
    <property type="term" value="P:glycogen biosynthetic process"/>
    <property type="evidence" value="ECO:0007669"/>
    <property type="project" value="UniProtKB-UniRule"/>
</dbReference>
<reference evidence="11 12" key="1">
    <citation type="journal article" date="2010" name="J. Bacteriol.">
        <title>Genome sequences of Oceanicola granulosus HTCC2516(T) and Oceanicola batsensis HTCC2597(TDelta).</title>
        <authorList>
            <person name="Thrash J.C."/>
            <person name="Cho J.C."/>
            <person name="Vergin K.L."/>
            <person name="Giovannoni S.J."/>
        </authorList>
    </citation>
    <scope>NUCLEOTIDE SEQUENCE [LARGE SCALE GENOMIC DNA]</scope>
    <source>
        <strain evidence="12">ATCC BAA-861 / DSM 15982 / KCTC 12143 / HTCC2516</strain>
    </source>
</reference>
<dbReference type="STRING" id="314256.OG2516_05363"/>
<feature type="domain" description="Glycosyl transferase family 1" evidence="9">
    <location>
        <begin position="289"/>
        <end position="446"/>
    </location>
</feature>
<dbReference type="GO" id="GO:0009011">
    <property type="term" value="F:alpha-1,4-glucan glucosyltransferase (ADP-glucose donor) activity"/>
    <property type="evidence" value="ECO:0007669"/>
    <property type="project" value="UniProtKB-UniRule"/>
</dbReference>
<dbReference type="PANTHER" id="PTHR45825">
    <property type="entry name" value="GRANULE-BOUND STARCH SYNTHASE 1, CHLOROPLASTIC/AMYLOPLASTIC"/>
    <property type="match status" value="1"/>
</dbReference>
<keyword evidence="5 8" id="KW-0328">Glycosyltransferase</keyword>
<dbReference type="PANTHER" id="PTHR45825:SF11">
    <property type="entry name" value="ALPHA AMYLASE DOMAIN-CONTAINING PROTEIN"/>
    <property type="match status" value="1"/>
</dbReference>
<evidence type="ECO:0000259" key="9">
    <source>
        <dbReference type="Pfam" id="PF00534"/>
    </source>
</evidence>
<dbReference type="Pfam" id="PF00534">
    <property type="entry name" value="Glycos_transf_1"/>
    <property type="match status" value="1"/>
</dbReference>
<dbReference type="CDD" id="cd03791">
    <property type="entry name" value="GT5_Glycogen_synthase_DULL1-like"/>
    <property type="match status" value="1"/>
</dbReference>
<organism evidence="11 12">
    <name type="scientific">Oceanicola granulosus (strain ATCC BAA-861 / DSM 15982 / KCTC 12143 / HTCC2516)</name>
    <dbReference type="NCBI Taxonomy" id="314256"/>
    <lineage>
        <taxon>Bacteria</taxon>
        <taxon>Pseudomonadati</taxon>
        <taxon>Pseudomonadota</taxon>
        <taxon>Alphaproteobacteria</taxon>
        <taxon>Rhodobacterales</taxon>
        <taxon>Roseobacteraceae</taxon>
        <taxon>Oceanicola</taxon>
    </lineage>
</organism>
<comment type="similarity">
    <text evidence="4 8">Belongs to the glycosyltransferase 1 family. Bacterial/plant glycogen synthase subfamily.</text>
</comment>
<evidence type="ECO:0000256" key="8">
    <source>
        <dbReference type="HAMAP-Rule" id="MF_00484"/>
    </source>
</evidence>
<dbReference type="Gene3D" id="3.40.50.2000">
    <property type="entry name" value="Glycogen Phosphorylase B"/>
    <property type="match status" value="2"/>
</dbReference>
<comment type="function">
    <text evidence="2 8">Synthesizes alpha-1,4-glucan chains using ADP-glucose.</text>
</comment>
<dbReference type="InterPro" id="IPR001296">
    <property type="entry name" value="Glyco_trans_1"/>
</dbReference>
<evidence type="ECO:0000313" key="12">
    <source>
        <dbReference type="Proteomes" id="UP000003635"/>
    </source>
</evidence>